<protein>
    <submittedName>
        <fullName evidence="2">Uncharacterized protein</fullName>
    </submittedName>
</protein>
<feature type="region of interest" description="Disordered" evidence="1">
    <location>
        <begin position="335"/>
        <end position="359"/>
    </location>
</feature>
<dbReference type="AlphaFoldDB" id="A0AAU9JJC4"/>
<evidence type="ECO:0000313" key="2">
    <source>
        <dbReference type="EMBL" id="CAG9320922.1"/>
    </source>
</evidence>
<comment type="caution">
    <text evidence="2">The sequence shown here is derived from an EMBL/GenBank/DDBJ whole genome shotgun (WGS) entry which is preliminary data.</text>
</comment>
<evidence type="ECO:0000313" key="3">
    <source>
        <dbReference type="Proteomes" id="UP001162131"/>
    </source>
</evidence>
<keyword evidence="3" id="KW-1185">Reference proteome</keyword>
<organism evidence="2 3">
    <name type="scientific">Blepharisma stoltei</name>
    <dbReference type="NCBI Taxonomy" id="1481888"/>
    <lineage>
        <taxon>Eukaryota</taxon>
        <taxon>Sar</taxon>
        <taxon>Alveolata</taxon>
        <taxon>Ciliophora</taxon>
        <taxon>Postciliodesmatophora</taxon>
        <taxon>Heterotrichea</taxon>
        <taxon>Heterotrichida</taxon>
        <taxon>Blepharismidae</taxon>
        <taxon>Blepharisma</taxon>
    </lineage>
</organism>
<name>A0AAU9JJC4_9CILI</name>
<accession>A0AAU9JJC4</accession>
<gene>
    <name evidence="2" type="ORF">BSTOLATCC_MIC27498</name>
</gene>
<evidence type="ECO:0000256" key="1">
    <source>
        <dbReference type="SAM" id="MobiDB-lite"/>
    </source>
</evidence>
<dbReference type="Proteomes" id="UP001162131">
    <property type="component" value="Unassembled WGS sequence"/>
</dbReference>
<sequence length="481" mass="56201">MKREIKDCGPETFNEKNFEDLRINSELNIELTKDIYLFDLLALEYKIEINKTLAEKFIKNIISQNFCTVETLEDLEENKSKSEKGLLLLDDLRILIKLYEENRVIFIYTENENFETNDDINDFIETNRAETYKLIGNYPKSYQTLSFFRLSIKSDFQNLAFLQKIANNDSCIYSLISDINKFVYSHSKKSSKEILILLQEGKNLIDNCCWIESKNDNFQKQNSVSAPEFAKRFENFKRQRSTSVHKPAEKLENCENYTAKAKQEPTIEIFEEISPISYIKDMNNKNPKEKEKQDAKEFMEEDGGEIIKLTEELKSCSESISMTLSFEYSKSDLMDQTPSNNASCLQPINETQSTNPNTLSSSRIQNNLWFSKESFSSFEELRSFQEVSNNKEHRRTSTLDTQETRKSEPYFYTNEVDEELSDKRSVAAQRYILNSAIENMFSTFTSEERYTPRAETFSPIPTILKLETETVYCKCFSCSIF</sequence>
<reference evidence="2" key="1">
    <citation type="submission" date="2021-09" db="EMBL/GenBank/DDBJ databases">
        <authorList>
            <consortium name="AG Swart"/>
            <person name="Singh M."/>
            <person name="Singh A."/>
            <person name="Seah K."/>
            <person name="Emmerich C."/>
        </authorList>
    </citation>
    <scope>NUCLEOTIDE SEQUENCE</scope>
    <source>
        <strain evidence="2">ATCC30299</strain>
    </source>
</reference>
<dbReference type="EMBL" id="CAJZBQ010000027">
    <property type="protein sequence ID" value="CAG9320922.1"/>
    <property type="molecule type" value="Genomic_DNA"/>
</dbReference>
<proteinExistence type="predicted"/>